<proteinExistence type="predicted"/>
<protein>
    <submittedName>
        <fullName evidence="2">Uncharacterized protein</fullName>
    </submittedName>
</protein>
<organism evidence="2 3">
    <name type="scientific">Fistulina hepatica ATCC 64428</name>
    <dbReference type="NCBI Taxonomy" id="1128425"/>
    <lineage>
        <taxon>Eukaryota</taxon>
        <taxon>Fungi</taxon>
        <taxon>Dikarya</taxon>
        <taxon>Basidiomycota</taxon>
        <taxon>Agaricomycotina</taxon>
        <taxon>Agaricomycetes</taxon>
        <taxon>Agaricomycetidae</taxon>
        <taxon>Agaricales</taxon>
        <taxon>Fistulinaceae</taxon>
        <taxon>Fistulina</taxon>
    </lineage>
</organism>
<evidence type="ECO:0000256" key="1">
    <source>
        <dbReference type="SAM" id="MobiDB-lite"/>
    </source>
</evidence>
<evidence type="ECO:0000313" key="3">
    <source>
        <dbReference type="Proteomes" id="UP000054144"/>
    </source>
</evidence>
<dbReference type="AlphaFoldDB" id="A0A0D7AQA8"/>
<dbReference type="Proteomes" id="UP000054144">
    <property type="component" value="Unassembled WGS sequence"/>
</dbReference>
<name>A0A0D7AQA8_9AGAR</name>
<sequence>MPSSIASSIVELWRQMPWHVTHLAVRARQGIWVPLKERTRPDGRFSVFPLLQHLEINGIETTRVVSDIIRVVLKRCGARKIRVEGRTGYRKSKKPPVLHRLDISCPLTSSQRRTLLALSECGALAVYLSVSGERARYVPSDGDSNDDSDGSDGEEEDNSSGDDDGVVYI</sequence>
<feature type="region of interest" description="Disordered" evidence="1">
    <location>
        <begin position="136"/>
        <end position="169"/>
    </location>
</feature>
<dbReference type="EMBL" id="KN881591">
    <property type="protein sequence ID" value="KIY53717.1"/>
    <property type="molecule type" value="Genomic_DNA"/>
</dbReference>
<keyword evidence="3" id="KW-1185">Reference proteome</keyword>
<evidence type="ECO:0000313" key="2">
    <source>
        <dbReference type="EMBL" id="KIY53717.1"/>
    </source>
</evidence>
<reference evidence="2 3" key="1">
    <citation type="journal article" date="2015" name="Fungal Genet. Biol.">
        <title>Evolution of novel wood decay mechanisms in Agaricales revealed by the genome sequences of Fistulina hepatica and Cylindrobasidium torrendii.</title>
        <authorList>
            <person name="Floudas D."/>
            <person name="Held B.W."/>
            <person name="Riley R."/>
            <person name="Nagy L.G."/>
            <person name="Koehler G."/>
            <person name="Ransdell A.S."/>
            <person name="Younus H."/>
            <person name="Chow J."/>
            <person name="Chiniquy J."/>
            <person name="Lipzen A."/>
            <person name="Tritt A."/>
            <person name="Sun H."/>
            <person name="Haridas S."/>
            <person name="LaButti K."/>
            <person name="Ohm R.A."/>
            <person name="Kues U."/>
            <person name="Blanchette R.A."/>
            <person name="Grigoriev I.V."/>
            <person name="Minto R.E."/>
            <person name="Hibbett D.S."/>
        </authorList>
    </citation>
    <scope>NUCLEOTIDE SEQUENCE [LARGE SCALE GENOMIC DNA]</scope>
    <source>
        <strain evidence="2 3">ATCC 64428</strain>
    </source>
</reference>
<gene>
    <name evidence="2" type="ORF">FISHEDRAFT_68654</name>
</gene>
<accession>A0A0D7AQA8</accession>
<feature type="compositionally biased region" description="Acidic residues" evidence="1">
    <location>
        <begin position="143"/>
        <end position="169"/>
    </location>
</feature>